<reference evidence="2 3" key="1">
    <citation type="submission" date="2016-10" db="EMBL/GenBank/DDBJ databases">
        <authorList>
            <person name="de Groot N.N."/>
        </authorList>
    </citation>
    <scope>NUCLEOTIDE SEQUENCE [LARGE SCALE GENOMIC DNA]</scope>
    <source>
        <strain evidence="2 3">DSM 18979</strain>
    </source>
</reference>
<dbReference type="Pfam" id="PF14512">
    <property type="entry name" value="TM1586_NiRdase"/>
    <property type="match status" value="1"/>
</dbReference>
<evidence type="ECO:0000259" key="1">
    <source>
        <dbReference type="Pfam" id="PF14512"/>
    </source>
</evidence>
<dbReference type="AlphaFoldDB" id="A0A1I0DR48"/>
<organism evidence="2 3">
    <name type="scientific">Natronincola peptidivorans</name>
    <dbReference type="NCBI Taxonomy" id="426128"/>
    <lineage>
        <taxon>Bacteria</taxon>
        <taxon>Bacillati</taxon>
        <taxon>Bacillota</taxon>
        <taxon>Clostridia</taxon>
        <taxon>Peptostreptococcales</taxon>
        <taxon>Natronincolaceae</taxon>
        <taxon>Natronincola</taxon>
    </lineage>
</organism>
<name>A0A1I0DR48_9FIRM</name>
<feature type="domain" description="Putative nitroreductase TM1586" evidence="1">
    <location>
        <begin position="1"/>
        <end position="127"/>
    </location>
</feature>
<dbReference type="Gene3D" id="3.40.109.30">
    <property type="entry name" value="putative nitroreductase (tm1586), domain 2"/>
    <property type="match status" value="1"/>
</dbReference>
<gene>
    <name evidence="2" type="ORF">SAMN05660297_02133</name>
</gene>
<dbReference type="STRING" id="426128.SAMN05660297_02133"/>
<dbReference type="Proteomes" id="UP000199568">
    <property type="component" value="Unassembled WGS sequence"/>
</dbReference>
<dbReference type="EMBL" id="FOHU01000008">
    <property type="protein sequence ID" value="SET34739.1"/>
    <property type="molecule type" value="Genomic_DNA"/>
</dbReference>
<dbReference type="GO" id="GO:0016491">
    <property type="term" value="F:oxidoreductase activity"/>
    <property type="evidence" value="ECO:0007669"/>
    <property type="project" value="InterPro"/>
</dbReference>
<dbReference type="InterPro" id="IPR000415">
    <property type="entry name" value="Nitroreductase-like"/>
</dbReference>
<evidence type="ECO:0000313" key="2">
    <source>
        <dbReference type="EMBL" id="SET34739.1"/>
    </source>
</evidence>
<dbReference type="InterPro" id="IPR029478">
    <property type="entry name" value="TM1586_NiRdase"/>
</dbReference>
<protein>
    <recommendedName>
        <fullName evidence="1">Putative nitroreductase TM1586 domain-containing protein</fullName>
    </recommendedName>
</protein>
<keyword evidence="3" id="KW-1185">Reference proteome</keyword>
<dbReference type="SUPFAM" id="SSF55469">
    <property type="entry name" value="FMN-dependent nitroreductase-like"/>
    <property type="match status" value="1"/>
</dbReference>
<proteinExistence type="predicted"/>
<accession>A0A1I0DR48</accession>
<evidence type="ECO:0000313" key="3">
    <source>
        <dbReference type="Proteomes" id="UP000199568"/>
    </source>
</evidence>
<sequence>MDLFFASLDIGACWYALAKTEELQHDGLDYVIMIAFGKSRPEDFRKNISKCNRKDLKTIWHGEFNHTVADTVRYAPSACNTQPWRVVSDNNCIKVYRHTLIKSFIPKNKLPYYNSIDMGIFLCFLEIV</sequence>